<organism evidence="1">
    <name type="scientific">Aureoumbra lagunensis</name>
    <dbReference type="NCBI Taxonomy" id="44058"/>
    <lineage>
        <taxon>Eukaryota</taxon>
        <taxon>Sar</taxon>
        <taxon>Stramenopiles</taxon>
        <taxon>Ochrophyta</taxon>
        <taxon>Pelagophyceae</taxon>
        <taxon>Pelagomonadales</taxon>
        <taxon>Aureoumbra</taxon>
    </lineage>
</organism>
<gene>
    <name evidence="1" type="ORF">ALAG00032_LOCUS15212</name>
</gene>
<sequence length="244" mass="28671">MNVVDDSTYLANLEVAIKKYEATLFIAKEETPTKKKVSREALSSLAQCLRASSANRRLSAKSDKDIDYLSRLESTASHFEDIMHDDMMNSEPEKGIQFFSQHCTLREEQFVPLFLNVLLRKRILLLLAQAFRLLSSFDPSSKFCLIQKKNQEEINLRTASRSMTRLIRRWQRDGNRRAFFCWHLKTVTYQDYYYLNLSLTRRANRITDHLRLQSAFTRWFNLLLLSSSQNYSYTCRPPFPKPSS</sequence>
<accession>A0A7S3K753</accession>
<evidence type="ECO:0000313" key="1">
    <source>
        <dbReference type="EMBL" id="CAE0374409.1"/>
    </source>
</evidence>
<protein>
    <submittedName>
        <fullName evidence="1">Uncharacterized protein</fullName>
    </submittedName>
</protein>
<name>A0A7S3K753_9STRA</name>
<reference evidence="1" key="1">
    <citation type="submission" date="2021-01" db="EMBL/GenBank/DDBJ databases">
        <authorList>
            <person name="Corre E."/>
            <person name="Pelletier E."/>
            <person name="Niang G."/>
            <person name="Scheremetjew M."/>
            <person name="Finn R."/>
            <person name="Kale V."/>
            <person name="Holt S."/>
            <person name="Cochrane G."/>
            <person name="Meng A."/>
            <person name="Brown T."/>
            <person name="Cohen L."/>
        </authorList>
    </citation>
    <scope>NUCLEOTIDE SEQUENCE</scope>
    <source>
        <strain evidence="1">CCMP1510</strain>
    </source>
</reference>
<dbReference type="EMBL" id="HBIJ01023126">
    <property type="protein sequence ID" value="CAE0374409.1"/>
    <property type="molecule type" value="Transcribed_RNA"/>
</dbReference>
<dbReference type="AlphaFoldDB" id="A0A7S3K753"/>
<proteinExistence type="predicted"/>